<dbReference type="GO" id="GO:0003677">
    <property type="term" value="F:DNA binding"/>
    <property type="evidence" value="ECO:0007669"/>
    <property type="project" value="UniProtKB-KW"/>
</dbReference>
<accession>A0AA44F0N2</accession>
<proteinExistence type="inferred from homology"/>
<evidence type="ECO:0000313" key="7">
    <source>
        <dbReference type="EMBL" id="NTC26586.1"/>
    </source>
</evidence>
<dbReference type="SUPFAM" id="SSF53850">
    <property type="entry name" value="Periplasmic binding protein-like II"/>
    <property type="match status" value="1"/>
</dbReference>
<evidence type="ECO:0000259" key="6">
    <source>
        <dbReference type="Pfam" id="PF03466"/>
    </source>
</evidence>
<dbReference type="InterPro" id="IPR005119">
    <property type="entry name" value="LysR_subst-bd"/>
</dbReference>
<keyword evidence="4" id="KW-0010">Activator</keyword>
<dbReference type="Proteomes" id="UP000702952">
    <property type="component" value="Unassembled WGS sequence"/>
</dbReference>
<dbReference type="PANTHER" id="PTHR30118:SF15">
    <property type="entry name" value="TRANSCRIPTIONAL REGULATORY PROTEIN"/>
    <property type="match status" value="1"/>
</dbReference>
<dbReference type="CDD" id="cd08417">
    <property type="entry name" value="PBP2_Nitroaromatics_like"/>
    <property type="match status" value="1"/>
</dbReference>
<feature type="domain" description="LysR substrate-binding" evidence="6">
    <location>
        <begin position="8"/>
        <end position="130"/>
    </location>
</feature>
<organism evidence="7 8">
    <name type="scientific">Agrobacterium tumefaciens</name>
    <dbReference type="NCBI Taxonomy" id="358"/>
    <lineage>
        <taxon>Bacteria</taxon>
        <taxon>Pseudomonadati</taxon>
        <taxon>Pseudomonadota</taxon>
        <taxon>Alphaproteobacteria</taxon>
        <taxon>Hyphomicrobiales</taxon>
        <taxon>Rhizobiaceae</taxon>
        <taxon>Rhizobium/Agrobacterium group</taxon>
        <taxon>Agrobacterium</taxon>
        <taxon>Agrobacterium tumefaciens complex</taxon>
    </lineage>
</organism>
<evidence type="ECO:0000313" key="8">
    <source>
        <dbReference type="Proteomes" id="UP000702952"/>
    </source>
</evidence>
<dbReference type="AlphaFoldDB" id="A0AA44F0N2"/>
<dbReference type="RefSeq" id="WP_081308815.1">
    <property type="nucleotide sequence ID" value="NZ_JAAMBK010000027.1"/>
</dbReference>
<keyword evidence="2" id="KW-0805">Transcription regulation</keyword>
<evidence type="ECO:0000256" key="4">
    <source>
        <dbReference type="ARBA" id="ARBA00023159"/>
    </source>
</evidence>
<keyword evidence="5" id="KW-0804">Transcription</keyword>
<dbReference type="EMBL" id="JAAMAY010000001">
    <property type="protein sequence ID" value="NTC26586.1"/>
    <property type="molecule type" value="Genomic_DNA"/>
</dbReference>
<dbReference type="Gene3D" id="3.40.190.10">
    <property type="entry name" value="Periplasmic binding protein-like II"/>
    <property type="match status" value="2"/>
</dbReference>
<keyword evidence="3" id="KW-0238">DNA-binding</keyword>
<evidence type="ECO:0000256" key="1">
    <source>
        <dbReference type="ARBA" id="ARBA00009437"/>
    </source>
</evidence>
<name>A0AA44F0N2_AGRTU</name>
<evidence type="ECO:0000256" key="2">
    <source>
        <dbReference type="ARBA" id="ARBA00023015"/>
    </source>
</evidence>
<comment type="caution">
    <text evidence="7">The sequence shown here is derived from an EMBL/GenBank/DDBJ whole genome shotgun (WGS) entry which is preliminary data.</text>
</comment>
<dbReference type="PANTHER" id="PTHR30118">
    <property type="entry name" value="HTH-TYPE TRANSCRIPTIONAL REGULATOR LEUO-RELATED"/>
    <property type="match status" value="1"/>
</dbReference>
<reference evidence="7" key="1">
    <citation type="journal article" date="2020" name="Science">
        <title>Unexpected conservation and global transmission of agrobacterial virulence plasmids.</title>
        <authorList>
            <person name="Weisberg A.J."/>
            <person name="Davis E.W. 2nd"/>
            <person name="Tabima J."/>
            <person name="Belcher M.S."/>
            <person name="Miller M."/>
            <person name="Kuo C.H."/>
            <person name="Loper J.E."/>
            <person name="Grunwald N.J."/>
            <person name="Putnam M.L."/>
            <person name="Chang J.H."/>
        </authorList>
    </citation>
    <scope>NUCLEOTIDE SEQUENCE</scope>
    <source>
        <strain evidence="7">17-1853-1a</strain>
    </source>
</reference>
<gene>
    <name evidence="7" type="ORF">G6M46_00240</name>
</gene>
<dbReference type="GO" id="GO:0006355">
    <property type="term" value="P:regulation of DNA-templated transcription"/>
    <property type="evidence" value="ECO:0007669"/>
    <property type="project" value="InterPro"/>
</dbReference>
<comment type="similarity">
    <text evidence="1">Belongs to the LysR transcriptional regulatory family.</text>
</comment>
<sequence>MRIVNRFVGRAGHPLLADELDLDAYLSLRHIQVSMRGDPHGIVGDLLDHLGRRRNVVLTVGHFLMAPILVQQSDLVATEPRRLFEKWKDSEPLRFVWPPLAIPSFRVVQTWHSRHDNNPAHIWLRTLMRGVASQV</sequence>
<dbReference type="InterPro" id="IPR037402">
    <property type="entry name" value="YidZ_PBP2"/>
</dbReference>
<dbReference type="InterPro" id="IPR050389">
    <property type="entry name" value="LysR-type_TF"/>
</dbReference>
<dbReference type="Pfam" id="PF03466">
    <property type="entry name" value="LysR_substrate"/>
    <property type="match status" value="1"/>
</dbReference>
<evidence type="ECO:0000256" key="5">
    <source>
        <dbReference type="ARBA" id="ARBA00023163"/>
    </source>
</evidence>
<evidence type="ECO:0000256" key="3">
    <source>
        <dbReference type="ARBA" id="ARBA00023125"/>
    </source>
</evidence>
<protein>
    <recommendedName>
        <fullName evidence="6">LysR substrate-binding domain-containing protein</fullName>
    </recommendedName>
</protein>